<dbReference type="SMART" id="SM00184">
    <property type="entry name" value="RING"/>
    <property type="match status" value="1"/>
</dbReference>
<keyword evidence="7" id="KW-1185">Reference proteome</keyword>
<name>A0AAW0BFV3_9AGAR</name>
<dbReference type="SUPFAM" id="SSF57850">
    <property type="entry name" value="RING/U-box"/>
    <property type="match status" value="1"/>
</dbReference>
<dbReference type="EMBL" id="JAWWNJ010000034">
    <property type="protein sequence ID" value="KAK7025156.1"/>
    <property type="molecule type" value="Genomic_DNA"/>
</dbReference>
<proteinExistence type="predicted"/>
<organism evidence="6 7">
    <name type="scientific">Favolaschia claudopus</name>
    <dbReference type="NCBI Taxonomy" id="2862362"/>
    <lineage>
        <taxon>Eukaryota</taxon>
        <taxon>Fungi</taxon>
        <taxon>Dikarya</taxon>
        <taxon>Basidiomycota</taxon>
        <taxon>Agaricomycotina</taxon>
        <taxon>Agaricomycetes</taxon>
        <taxon>Agaricomycetidae</taxon>
        <taxon>Agaricales</taxon>
        <taxon>Marasmiineae</taxon>
        <taxon>Mycenaceae</taxon>
        <taxon>Favolaschia</taxon>
    </lineage>
</organism>
<dbReference type="PROSITE" id="PS50089">
    <property type="entry name" value="ZF_RING_2"/>
    <property type="match status" value="1"/>
</dbReference>
<dbReference type="InterPro" id="IPR047153">
    <property type="entry name" value="TRIM45/56/19-like"/>
</dbReference>
<gene>
    <name evidence="6" type="ORF">R3P38DRAFT_1062084</name>
</gene>
<evidence type="ECO:0000256" key="1">
    <source>
        <dbReference type="ARBA" id="ARBA00022723"/>
    </source>
</evidence>
<dbReference type="Gene3D" id="3.30.40.10">
    <property type="entry name" value="Zinc/RING finger domain, C3HC4 (zinc finger)"/>
    <property type="match status" value="1"/>
</dbReference>
<keyword evidence="2 4" id="KW-0863">Zinc-finger</keyword>
<dbReference type="InterPro" id="IPR013083">
    <property type="entry name" value="Znf_RING/FYVE/PHD"/>
</dbReference>
<protein>
    <recommendedName>
        <fullName evidence="5">RING-type domain-containing protein</fullName>
    </recommendedName>
</protein>
<accession>A0AAW0BFV3</accession>
<keyword evidence="1" id="KW-0479">Metal-binding</keyword>
<evidence type="ECO:0000256" key="4">
    <source>
        <dbReference type="PROSITE-ProRule" id="PRU00175"/>
    </source>
</evidence>
<comment type="caution">
    <text evidence="6">The sequence shown here is derived from an EMBL/GenBank/DDBJ whole genome shotgun (WGS) entry which is preliminary data.</text>
</comment>
<dbReference type="InterPro" id="IPR001841">
    <property type="entry name" value="Znf_RING"/>
</dbReference>
<dbReference type="PANTHER" id="PTHR25462:SF296">
    <property type="entry name" value="MEIOTIC P26, ISOFORM F"/>
    <property type="match status" value="1"/>
</dbReference>
<evidence type="ECO:0000259" key="5">
    <source>
        <dbReference type="PROSITE" id="PS50089"/>
    </source>
</evidence>
<keyword evidence="3" id="KW-0862">Zinc</keyword>
<evidence type="ECO:0000256" key="3">
    <source>
        <dbReference type="ARBA" id="ARBA00022833"/>
    </source>
</evidence>
<evidence type="ECO:0000256" key="2">
    <source>
        <dbReference type="ARBA" id="ARBA00022771"/>
    </source>
</evidence>
<dbReference type="InterPro" id="IPR027370">
    <property type="entry name" value="Znf-RING_euk"/>
</dbReference>
<feature type="domain" description="RING-type" evidence="5">
    <location>
        <begin position="13"/>
        <end position="57"/>
    </location>
</feature>
<evidence type="ECO:0000313" key="6">
    <source>
        <dbReference type="EMBL" id="KAK7025156.1"/>
    </source>
</evidence>
<dbReference type="Proteomes" id="UP001362999">
    <property type="component" value="Unassembled WGS sequence"/>
</dbReference>
<sequence>MSIHRSPDSTMVCSICYERFTAPVALPCGHIFCTECIRRAVDTSQMNPLKHSCPTCRSAYSVGKFFCWNCLSNMEADDSFQVSIDPALVPAYIRPHILPVLRPIFFDDPSLESSPATSSDSACLASLSASAIEDLITSKSATDPSIEALRRNCVTWRRRAEVHAANNAGLLGFARVAKEYTLCMRAERDDALGHCAILQRKLEELTVTVSSPVSEPRGYKRSGDECRSTGV</sequence>
<reference evidence="6 7" key="1">
    <citation type="journal article" date="2024" name="J Genomics">
        <title>Draft genome sequencing and assembly of Favolaschia claudopus CIRM-BRFM 2984 isolated from oak limbs.</title>
        <authorList>
            <person name="Navarro D."/>
            <person name="Drula E."/>
            <person name="Chaduli D."/>
            <person name="Cazenave R."/>
            <person name="Ahrendt S."/>
            <person name="Wang J."/>
            <person name="Lipzen A."/>
            <person name="Daum C."/>
            <person name="Barry K."/>
            <person name="Grigoriev I.V."/>
            <person name="Favel A."/>
            <person name="Rosso M.N."/>
            <person name="Martin F."/>
        </authorList>
    </citation>
    <scope>NUCLEOTIDE SEQUENCE [LARGE SCALE GENOMIC DNA]</scope>
    <source>
        <strain evidence="6 7">CIRM-BRFM 2984</strain>
    </source>
</reference>
<dbReference type="GO" id="GO:0008270">
    <property type="term" value="F:zinc ion binding"/>
    <property type="evidence" value="ECO:0007669"/>
    <property type="project" value="UniProtKB-KW"/>
</dbReference>
<dbReference type="AlphaFoldDB" id="A0AAW0BFV3"/>
<dbReference type="PROSITE" id="PS00518">
    <property type="entry name" value="ZF_RING_1"/>
    <property type="match status" value="1"/>
</dbReference>
<evidence type="ECO:0000313" key="7">
    <source>
        <dbReference type="Proteomes" id="UP001362999"/>
    </source>
</evidence>
<dbReference type="PANTHER" id="PTHR25462">
    <property type="entry name" value="BONUS, ISOFORM C-RELATED"/>
    <property type="match status" value="1"/>
</dbReference>
<dbReference type="Pfam" id="PF13445">
    <property type="entry name" value="zf-RING_UBOX"/>
    <property type="match status" value="1"/>
</dbReference>
<dbReference type="InterPro" id="IPR017907">
    <property type="entry name" value="Znf_RING_CS"/>
</dbReference>